<evidence type="ECO:0000313" key="2">
    <source>
        <dbReference type="Proteomes" id="UP000607653"/>
    </source>
</evidence>
<dbReference type="AlphaFoldDB" id="A0A822ZHA7"/>
<protein>
    <submittedName>
        <fullName evidence="1">Uncharacterized protein</fullName>
    </submittedName>
</protein>
<name>A0A822ZHA7_NELNU</name>
<proteinExistence type="predicted"/>
<dbReference type="EMBL" id="DUZY01000005">
    <property type="protein sequence ID" value="DAD41068.1"/>
    <property type="molecule type" value="Genomic_DNA"/>
</dbReference>
<accession>A0A822ZHA7</accession>
<comment type="caution">
    <text evidence="1">The sequence shown here is derived from an EMBL/GenBank/DDBJ whole genome shotgun (WGS) entry which is preliminary data.</text>
</comment>
<keyword evidence="2" id="KW-1185">Reference proteome</keyword>
<sequence length="110" mass="12547">MRTTISLSNRFSLTMMSLSPDDHSVSNLYCGEGDAISWDADTYSPGPPITTNTYLSTTDDNDGQDRDRFFATLMDFELHHLLVSDYQRRFLDRSIDATARQDAINWMLKA</sequence>
<reference evidence="1 2" key="1">
    <citation type="journal article" date="2020" name="Mol. Biol. Evol.">
        <title>Distinct Expression and Methylation Patterns for Genes with Different Fates following a Single Whole-Genome Duplication in Flowering Plants.</title>
        <authorList>
            <person name="Shi T."/>
            <person name="Rahmani R.S."/>
            <person name="Gugger P.F."/>
            <person name="Wang M."/>
            <person name="Li H."/>
            <person name="Zhang Y."/>
            <person name="Li Z."/>
            <person name="Wang Q."/>
            <person name="Van de Peer Y."/>
            <person name="Marchal K."/>
            <person name="Chen J."/>
        </authorList>
    </citation>
    <scope>NUCLEOTIDE SEQUENCE [LARGE SCALE GENOMIC DNA]</scope>
    <source>
        <tissue evidence="1">Leaf</tissue>
    </source>
</reference>
<dbReference type="Proteomes" id="UP000607653">
    <property type="component" value="Unassembled WGS sequence"/>
</dbReference>
<gene>
    <name evidence="1" type="ORF">HUJ06_015391</name>
</gene>
<evidence type="ECO:0000313" key="1">
    <source>
        <dbReference type="EMBL" id="DAD41068.1"/>
    </source>
</evidence>
<organism evidence="1 2">
    <name type="scientific">Nelumbo nucifera</name>
    <name type="common">Sacred lotus</name>
    <dbReference type="NCBI Taxonomy" id="4432"/>
    <lineage>
        <taxon>Eukaryota</taxon>
        <taxon>Viridiplantae</taxon>
        <taxon>Streptophyta</taxon>
        <taxon>Embryophyta</taxon>
        <taxon>Tracheophyta</taxon>
        <taxon>Spermatophyta</taxon>
        <taxon>Magnoliopsida</taxon>
        <taxon>Proteales</taxon>
        <taxon>Nelumbonaceae</taxon>
        <taxon>Nelumbo</taxon>
    </lineage>
</organism>